<evidence type="ECO:0000256" key="9">
    <source>
        <dbReference type="ARBA" id="ARBA00023299"/>
    </source>
</evidence>
<dbReference type="InterPro" id="IPR000192">
    <property type="entry name" value="Aminotrans_V_dom"/>
</dbReference>
<dbReference type="UniPathway" id="UPA00135">
    <property type="reaction ID" value="UER00197"/>
</dbReference>
<evidence type="ECO:0000256" key="2">
    <source>
        <dbReference type="ARBA" id="ARBA00005099"/>
    </source>
</evidence>
<comment type="similarity">
    <text evidence="3">Belongs to the class-V pyridoxal-phosphate-dependent aminotransferase family. SerC subfamily.</text>
</comment>
<keyword evidence="7" id="KW-0808">Transferase</keyword>
<dbReference type="AlphaFoldDB" id="A0A0G4G470"/>
<comment type="catalytic activity">
    <reaction evidence="10">
        <text>4-(phosphooxy)-L-threonine + 2-oxoglutarate = (R)-3-hydroxy-2-oxo-4-phosphooxybutanoate + L-glutamate</text>
        <dbReference type="Rhea" id="RHEA:16573"/>
        <dbReference type="ChEBI" id="CHEBI:16810"/>
        <dbReference type="ChEBI" id="CHEBI:29985"/>
        <dbReference type="ChEBI" id="CHEBI:58452"/>
        <dbReference type="ChEBI" id="CHEBI:58538"/>
        <dbReference type="EC" id="2.6.1.52"/>
    </reaction>
</comment>
<dbReference type="PANTHER" id="PTHR43247:SF1">
    <property type="entry name" value="PHOSPHOSERINE AMINOTRANSFERASE"/>
    <property type="match status" value="1"/>
</dbReference>
<dbReference type="GO" id="GO:0005737">
    <property type="term" value="C:cytoplasm"/>
    <property type="evidence" value="ECO:0007669"/>
    <property type="project" value="TreeGrafter"/>
</dbReference>
<dbReference type="VEuPathDB" id="CryptoDB:Cvel_20204"/>
<organism evidence="13">
    <name type="scientific">Chromera velia CCMP2878</name>
    <dbReference type="NCBI Taxonomy" id="1169474"/>
    <lineage>
        <taxon>Eukaryota</taxon>
        <taxon>Sar</taxon>
        <taxon>Alveolata</taxon>
        <taxon>Colpodellida</taxon>
        <taxon>Chromeraceae</taxon>
        <taxon>Chromera</taxon>
    </lineage>
</organism>
<dbReference type="PhylomeDB" id="A0A0G4G470"/>
<evidence type="ECO:0000313" key="13">
    <source>
        <dbReference type="EMBL" id="CEM23210.1"/>
    </source>
</evidence>
<reference evidence="13" key="1">
    <citation type="submission" date="2014-11" db="EMBL/GenBank/DDBJ databases">
        <authorList>
            <person name="Otto D Thomas"/>
            <person name="Naeem Raeece"/>
        </authorList>
    </citation>
    <scope>NUCLEOTIDE SEQUENCE</scope>
</reference>
<dbReference type="HAMAP" id="MF_00160">
    <property type="entry name" value="SerC_aminotrans_5"/>
    <property type="match status" value="1"/>
</dbReference>
<evidence type="ECO:0000256" key="10">
    <source>
        <dbReference type="ARBA" id="ARBA00047630"/>
    </source>
</evidence>
<dbReference type="Pfam" id="PF00266">
    <property type="entry name" value="Aminotran_5"/>
    <property type="match status" value="1"/>
</dbReference>
<keyword evidence="5" id="KW-0032">Aminotransferase</keyword>
<dbReference type="NCBIfam" id="NF003764">
    <property type="entry name" value="PRK05355.1"/>
    <property type="match status" value="1"/>
</dbReference>
<evidence type="ECO:0000256" key="7">
    <source>
        <dbReference type="ARBA" id="ARBA00022679"/>
    </source>
</evidence>
<dbReference type="SUPFAM" id="SSF53383">
    <property type="entry name" value="PLP-dependent transferases"/>
    <property type="match status" value="1"/>
</dbReference>
<dbReference type="GO" id="GO:0006564">
    <property type="term" value="P:L-serine biosynthetic process"/>
    <property type="evidence" value="ECO:0007669"/>
    <property type="project" value="UniProtKB-KW"/>
</dbReference>
<dbReference type="InterPro" id="IPR022278">
    <property type="entry name" value="Pser_aminoTfrase"/>
</dbReference>
<dbReference type="FunFam" id="3.90.1150.10:FF:000006">
    <property type="entry name" value="Phosphoserine aminotransferase"/>
    <property type="match status" value="1"/>
</dbReference>
<evidence type="ECO:0000256" key="4">
    <source>
        <dbReference type="ARBA" id="ARBA00013030"/>
    </source>
</evidence>
<evidence type="ECO:0000259" key="12">
    <source>
        <dbReference type="Pfam" id="PF00266"/>
    </source>
</evidence>
<gene>
    <name evidence="13" type="ORF">Cvel_20204</name>
</gene>
<evidence type="ECO:0000256" key="11">
    <source>
        <dbReference type="ARBA" id="ARBA00049007"/>
    </source>
</evidence>
<evidence type="ECO:0000256" key="5">
    <source>
        <dbReference type="ARBA" id="ARBA00022576"/>
    </source>
</evidence>
<dbReference type="GO" id="GO:0004648">
    <property type="term" value="F:O-phospho-L-serine:2-oxoglutarate aminotransferase activity"/>
    <property type="evidence" value="ECO:0007669"/>
    <property type="project" value="UniProtKB-EC"/>
</dbReference>
<comment type="pathway">
    <text evidence="2">Amino-acid biosynthesis; L-serine biosynthesis; L-serine from 3-phospho-D-glycerate: step 2/3.</text>
</comment>
<evidence type="ECO:0000256" key="8">
    <source>
        <dbReference type="ARBA" id="ARBA00022898"/>
    </source>
</evidence>
<dbReference type="InterPro" id="IPR015424">
    <property type="entry name" value="PyrdxlP-dep_Trfase"/>
</dbReference>
<keyword evidence="9" id="KW-0718">Serine biosynthesis</keyword>
<comment type="cofactor">
    <cofactor evidence="1">
        <name>pyridoxal 5'-phosphate</name>
        <dbReference type="ChEBI" id="CHEBI:597326"/>
    </cofactor>
</comment>
<protein>
    <recommendedName>
        <fullName evidence="4">phosphoserine transaminase</fullName>
        <ecNumber evidence="4">2.6.1.52</ecNumber>
    </recommendedName>
</protein>
<dbReference type="EC" id="2.6.1.52" evidence="4"/>
<dbReference type="Gene3D" id="3.40.640.10">
    <property type="entry name" value="Type I PLP-dependent aspartate aminotransferase-like (Major domain)"/>
    <property type="match status" value="1"/>
</dbReference>
<evidence type="ECO:0000256" key="1">
    <source>
        <dbReference type="ARBA" id="ARBA00001933"/>
    </source>
</evidence>
<dbReference type="InterPro" id="IPR015421">
    <property type="entry name" value="PyrdxlP-dep_Trfase_major"/>
</dbReference>
<dbReference type="GO" id="GO:0030170">
    <property type="term" value="F:pyridoxal phosphate binding"/>
    <property type="evidence" value="ECO:0007669"/>
    <property type="project" value="TreeGrafter"/>
</dbReference>
<evidence type="ECO:0000256" key="6">
    <source>
        <dbReference type="ARBA" id="ARBA00022605"/>
    </source>
</evidence>
<feature type="domain" description="Aminotransferase class V" evidence="12">
    <location>
        <begin position="5"/>
        <end position="317"/>
    </location>
</feature>
<proteinExistence type="inferred from homology"/>
<accession>A0A0G4G470</accession>
<keyword evidence="6" id="KW-0028">Amino-acid biosynthesis</keyword>
<dbReference type="Gene3D" id="3.90.1150.10">
    <property type="entry name" value="Aspartate Aminotransferase, domain 1"/>
    <property type="match status" value="1"/>
</dbReference>
<keyword evidence="8" id="KW-0663">Pyridoxal phosphate</keyword>
<comment type="catalytic activity">
    <reaction evidence="11">
        <text>O-phospho-L-serine + 2-oxoglutarate = 3-phosphooxypyruvate + L-glutamate</text>
        <dbReference type="Rhea" id="RHEA:14329"/>
        <dbReference type="ChEBI" id="CHEBI:16810"/>
        <dbReference type="ChEBI" id="CHEBI:18110"/>
        <dbReference type="ChEBI" id="CHEBI:29985"/>
        <dbReference type="ChEBI" id="CHEBI:57524"/>
        <dbReference type="EC" id="2.6.1.52"/>
    </reaction>
</comment>
<sequence>MSVMEMSHRSKEFIKIFDTTMADLKEILQIPQNYKLLMMQGGATLQFSCVPLNLLESQGAVCDYAVTGSWGQKAFEEGAKYGSAVKVCDTKPTKYTTIPPVDQWKLSPDAKYLHYCSNETIYGVEFKSTPVVQAPLVADMSSNFCSRPIDVDKHVLIYAGAQKNLGPAGATVVIVREDCIGKQLPITPTYLGYDIHAKNDSMYNTPPCQAVYMIGLMAKWMKQKGGLSAWQEYAESKAKILYDLINGSDGYYVCPVDEQYRSNMNVPFRVCCNEDMEKKFLEEAKKRKLTTLAGHRTVGGVRASIYNGMPTEGVQALADFMKEFQQTNPK</sequence>
<dbReference type="PANTHER" id="PTHR43247">
    <property type="entry name" value="PHOSPHOSERINE AMINOTRANSFERASE"/>
    <property type="match status" value="1"/>
</dbReference>
<evidence type="ECO:0000256" key="3">
    <source>
        <dbReference type="ARBA" id="ARBA00006904"/>
    </source>
</evidence>
<dbReference type="PIRSF" id="PIRSF000525">
    <property type="entry name" value="SerC"/>
    <property type="match status" value="1"/>
</dbReference>
<dbReference type="NCBIfam" id="TIGR01364">
    <property type="entry name" value="serC_1"/>
    <property type="match status" value="1"/>
</dbReference>
<name>A0A0G4G470_9ALVE</name>
<dbReference type="FunFam" id="3.40.640.10:FF:000010">
    <property type="entry name" value="Phosphoserine aminotransferase"/>
    <property type="match status" value="1"/>
</dbReference>
<dbReference type="EMBL" id="CDMZ01000879">
    <property type="protein sequence ID" value="CEM23210.1"/>
    <property type="molecule type" value="Genomic_DNA"/>
</dbReference>
<dbReference type="InterPro" id="IPR015422">
    <property type="entry name" value="PyrdxlP-dep_Trfase_small"/>
</dbReference>